<gene>
    <name evidence="2" type="ORF">RU07_02840</name>
</gene>
<dbReference type="InterPro" id="IPR016181">
    <property type="entry name" value="Acyl_CoA_acyltransferase"/>
</dbReference>
<evidence type="ECO:0000259" key="1">
    <source>
        <dbReference type="PROSITE" id="PS51186"/>
    </source>
</evidence>
<dbReference type="OrthoDB" id="6293260at2"/>
<dbReference type="InterPro" id="IPR051531">
    <property type="entry name" value="N-acetyltransferase"/>
</dbReference>
<dbReference type="Proteomes" id="UP000035017">
    <property type="component" value="Unassembled WGS sequence"/>
</dbReference>
<evidence type="ECO:0000313" key="3">
    <source>
        <dbReference type="Proteomes" id="UP000035017"/>
    </source>
</evidence>
<dbReference type="InterPro" id="IPR000182">
    <property type="entry name" value="GNAT_dom"/>
</dbReference>
<organism evidence="2 3">
    <name type="scientific">Agrobacterium tumefaciens</name>
    <dbReference type="NCBI Taxonomy" id="358"/>
    <lineage>
        <taxon>Bacteria</taxon>
        <taxon>Pseudomonadati</taxon>
        <taxon>Pseudomonadota</taxon>
        <taxon>Alphaproteobacteria</taxon>
        <taxon>Hyphomicrobiales</taxon>
        <taxon>Rhizobiaceae</taxon>
        <taxon>Rhizobium/Agrobacterium group</taxon>
        <taxon>Agrobacterium</taxon>
        <taxon>Agrobacterium tumefaciens complex</taxon>
    </lineage>
</organism>
<accession>A0A0D0K907</accession>
<protein>
    <submittedName>
        <fullName evidence="2">GNAT family acetyltransferase</fullName>
    </submittedName>
</protein>
<reference evidence="2 3" key="1">
    <citation type="submission" date="2014-12" db="EMBL/GenBank/DDBJ databases">
        <title>16Stimator: statistical estimation of ribosomal gene copy numbers from draft genome assemblies.</title>
        <authorList>
            <person name="Perisin M.A."/>
            <person name="Vetter M."/>
            <person name="Gilbert J.A."/>
            <person name="Bergelson J."/>
        </authorList>
    </citation>
    <scope>NUCLEOTIDE SEQUENCE [LARGE SCALE GENOMIC DNA]</scope>
    <source>
        <strain evidence="2 3">MEJ076</strain>
    </source>
</reference>
<comment type="caution">
    <text evidence="2">The sequence shown here is derived from an EMBL/GenBank/DDBJ whole genome shotgun (WGS) entry which is preliminary data.</text>
</comment>
<dbReference type="PANTHER" id="PTHR43792:SF1">
    <property type="entry name" value="N-ACETYLTRANSFERASE DOMAIN-CONTAINING PROTEIN"/>
    <property type="match status" value="1"/>
</dbReference>
<keyword evidence="2" id="KW-0808">Transferase</keyword>
<evidence type="ECO:0000313" key="2">
    <source>
        <dbReference type="EMBL" id="KIQ05138.1"/>
    </source>
</evidence>
<dbReference type="PROSITE" id="PS51186">
    <property type="entry name" value="GNAT"/>
    <property type="match status" value="1"/>
</dbReference>
<dbReference type="Pfam" id="PF13302">
    <property type="entry name" value="Acetyltransf_3"/>
    <property type="match status" value="1"/>
</dbReference>
<dbReference type="EMBL" id="JXQV01000003">
    <property type="protein sequence ID" value="KIQ05138.1"/>
    <property type="molecule type" value="Genomic_DNA"/>
</dbReference>
<dbReference type="SUPFAM" id="SSF55729">
    <property type="entry name" value="Acyl-CoA N-acyltransferases (Nat)"/>
    <property type="match status" value="1"/>
</dbReference>
<dbReference type="Gene3D" id="3.40.630.30">
    <property type="match status" value="1"/>
</dbReference>
<proteinExistence type="predicted"/>
<sequence>MIICGTPRLILRDWKPVDRHLFRLINADPKVMEFFPTSRSHAESDATMARTNEMIHATGYGFYAVQLRETGEAIGFCGIAPANLDGIFADSALEIGWRLAPRFWGHGYVTEAAKSLLAMAFDEKRIPEIVSFAVQDNHRSIAVMKRIGLIRDVSRDFIHPRVPETHPHLMPHVTYAQTMDGWNGK</sequence>
<dbReference type="PANTHER" id="PTHR43792">
    <property type="entry name" value="GNAT FAMILY, PUTATIVE (AFU_ORTHOLOGUE AFUA_3G00765)-RELATED-RELATED"/>
    <property type="match status" value="1"/>
</dbReference>
<dbReference type="GO" id="GO:0016747">
    <property type="term" value="F:acyltransferase activity, transferring groups other than amino-acyl groups"/>
    <property type="evidence" value="ECO:0007669"/>
    <property type="project" value="InterPro"/>
</dbReference>
<dbReference type="AlphaFoldDB" id="A0A0D0K907"/>
<feature type="domain" description="N-acetyltransferase" evidence="1">
    <location>
        <begin position="9"/>
        <end position="180"/>
    </location>
</feature>
<name>A0A0D0K907_AGRTU</name>